<sequence length="180" mass="18831">MEGTISEIRLFAANFAPRFWAYCAGQLLSINSNQALFSLLGTTYGGNGVTNFALPDFRGRSAVGTGTPPGGITQFPLGVVTGTETVTATVQNLPQHTHLATGSFTMKAYADTGDTAAPQNANLASIENLYSDKTPDSALKPVTPTVSVATAGGNQPISIQQPYLGISYIICLQGIFPSRN</sequence>
<name>A0ABV6BTM0_9FLAO</name>
<dbReference type="Gene3D" id="3.90.1340.10">
    <property type="entry name" value="Phage tail collar domain"/>
    <property type="match status" value="1"/>
</dbReference>
<dbReference type="Proteomes" id="UP001589734">
    <property type="component" value="Unassembled WGS sequence"/>
</dbReference>
<organism evidence="2 3">
    <name type="scientific">Flavobacterium procerum</name>
    <dbReference type="NCBI Taxonomy" id="1455569"/>
    <lineage>
        <taxon>Bacteria</taxon>
        <taxon>Pseudomonadati</taxon>
        <taxon>Bacteroidota</taxon>
        <taxon>Flavobacteriia</taxon>
        <taxon>Flavobacteriales</taxon>
        <taxon>Flavobacteriaceae</taxon>
        <taxon>Flavobacterium</taxon>
    </lineage>
</organism>
<feature type="domain" description="Phage tail collar" evidence="1">
    <location>
        <begin position="7"/>
        <end position="61"/>
    </location>
</feature>
<evidence type="ECO:0000259" key="1">
    <source>
        <dbReference type="Pfam" id="PF07484"/>
    </source>
</evidence>
<keyword evidence="3" id="KW-1185">Reference proteome</keyword>
<reference evidence="2 3" key="1">
    <citation type="submission" date="2024-09" db="EMBL/GenBank/DDBJ databases">
        <authorList>
            <person name="Sun Q."/>
            <person name="Mori K."/>
        </authorList>
    </citation>
    <scope>NUCLEOTIDE SEQUENCE [LARGE SCALE GENOMIC DNA]</scope>
    <source>
        <strain evidence="2 3">CGMCC 1.12926</strain>
    </source>
</reference>
<dbReference type="InterPro" id="IPR011083">
    <property type="entry name" value="Phage_tail_collar_dom"/>
</dbReference>
<dbReference type="InterPro" id="IPR037053">
    <property type="entry name" value="Phage_tail_collar_dom_sf"/>
</dbReference>
<accession>A0ABV6BTM0</accession>
<dbReference type="Pfam" id="PF07484">
    <property type="entry name" value="Collar"/>
    <property type="match status" value="1"/>
</dbReference>
<evidence type="ECO:0000313" key="3">
    <source>
        <dbReference type="Proteomes" id="UP001589734"/>
    </source>
</evidence>
<dbReference type="EMBL" id="JBHLYW010000009">
    <property type="protein sequence ID" value="MFC0077981.1"/>
    <property type="molecule type" value="Genomic_DNA"/>
</dbReference>
<evidence type="ECO:0000313" key="2">
    <source>
        <dbReference type="EMBL" id="MFC0077981.1"/>
    </source>
</evidence>
<gene>
    <name evidence="2" type="ORF">ACFFLS_13100</name>
</gene>
<proteinExistence type="predicted"/>
<dbReference type="RefSeq" id="WP_379682026.1">
    <property type="nucleotide sequence ID" value="NZ_JBHLYW010000009.1"/>
</dbReference>
<comment type="caution">
    <text evidence="2">The sequence shown here is derived from an EMBL/GenBank/DDBJ whole genome shotgun (WGS) entry which is preliminary data.</text>
</comment>
<protein>
    <submittedName>
        <fullName evidence="2">Phage tail protein</fullName>
    </submittedName>
</protein>
<dbReference type="SUPFAM" id="SSF88874">
    <property type="entry name" value="Receptor-binding domain of short tail fibre protein gp12"/>
    <property type="match status" value="1"/>
</dbReference>